<evidence type="ECO:0000313" key="6">
    <source>
        <dbReference type="Proteomes" id="UP000195447"/>
    </source>
</evidence>
<proteinExistence type="inferred from homology"/>
<dbReference type="PANTHER" id="PTHR10353">
    <property type="entry name" value="GLYCOSYL HYDROLASE"/>
    <property type="match status" value="1"/>
</dbReference>
<dbReference type="Gene3D" id="3.20.20.80">
    <property type="entry name" value="Glycosidases"/>
    <property type="match status" value="1"/>
</dbReference>
<dbReference type="InterPro" id="IPR001360">
    <property type="entry name" value="Glyco_hydro_1"/>
</dbReference>
<name>A0A1Y4LPX8_9FIRM</name>
<keyword evidence="2" id="KW-0378">Hydrolase</keyword>
<sequence>MDSLPTGFPKDFLWGGAVAANQCEGAWDVDGKGVSMADIEELPLEYSRTKVVGFKHTKEEIISASKDTSKYYPRRKGIDFYHTYKEDLALMKEMGFTCFRTSFNWARIFPNGDDKVPNEAGLKFYDDLIDEMLKDGIQPVMTISHYEMPVHLIVEYGGWYSKKVLECFVKYCRVLFERYHSKVKYWIVFNQINSLGGWGEFASLGMLEDGYEDWTSALYQGTHHQFVASAMAKKIAHEIDPGMQIGMMLGDDATYYATSNPKDIFANTQYMQRTVYFYSDVLVHGEYPGYMLRYFKDNDIHVKMCQEELDLIRNNTVDFLSFSYYHTKVISAKFDKPQDNPYLERSIWGWSIDPIGFRNSLNLYWDRYHMPMFIAENGLGALDTVVDGKIHDTYRIEYLKAHIEQMKEAIKDGVKVFGYASWGPIDIISCSQGEMSKRYGYIYVDQDDRGNGTGKRIRKDSFYWYQNVIRTNGEKLEFKGE</sequence>
<dbReference type="GO" id="GO:0008422">
    <property type="term" value="F:beta-glucosidase activity"/>
    <property type="evidence" value="ECO:0007669"/>
    <property type="project" value="TreeGrafter"/>
</dbReference>
<evidence type="ECO:0000256" key="3">
    <source>
        <dbReference type="ARBA" id="ARBA00023295"/>
    </source>
</evidence>
<dbReference type="Proteomes" id="UP000195447">
    <property type="component" value="Unassembled WGS sequence"/>
</dbReference>
<accession>A0A1Y4LPX8</accession>
<dbReference type="RefSeq" id="WP_087158923.1">
    <property type="nucleotide sequence ID" value="NZ_NFKM01000016.1"/>
</dbReference>
<dbReference type="PRINTS" id="PR00131">
    <property type="entry name" value="GLHYDRLASE1"/>
</dbReference>
<dbReference type="Pfam" id="PF00232">
    <property type="entry name" value="Glyco_hydro_1"/>
    <property type="match status" value="1"/>
</dbReference>
<dbReference type="InterPro" id="IPR017853">
    <property type="entry name" value="GH"/>
</dbReference>
<dbReference type="PROSITE" id="PS00653">
    <property type="entry name" value="GLYCOSYL_HYDROL_F1_2"/>
    <property type="match status" value="1"/>
</dbReference>
<dbReference type="EMBL" id="NFKM01000016">
    <property type="protein sequence ID" value="OUP58678.1"/>
    <property type="molecule type" value="Genomic_DNA"/>
</dbReference>
<dbReference type="InterPro" id="IPR033132">
    <property type="entry name" value="GH_1_N_CS"/>
</dbReference>
<keyword evidence="6" id="KW-1185">Reference proteome</keyword>
<dbReference type="AlphaFoldDB" id="A0A1Y4LPX8"/>
<keyword evidence="3" id="KW-0326">Glycosidase</keyword>
<evidence type="ECO:0000256" key="1">
    <source>
        <dbReference type="ARBA" id="ARBA00010838"/>
    </source>
</evidence>
<dbReference type="PANTHER" id="PTHR10353:SF122">
    <property type="entry name" value="6-PHOSPHO-BETA-GLUCOSIDASE ASCB-RELATED"/>
    <property type="match status" value="1"/>
</dbReference>
<reference evidence="6" key="1">
    <citation type="submission" date="2017-04" db="EMBL/GenBank/DDBJ databases">
        <title>Function of individual gut microbiota members based on whole genome sequencing of pure cultures obtained from chicken caecum.</title>
        <authorList>
            <person name="Medvecky M."/>
            <person name="Cejkova D."/>
            <person name="Polansky O."/>
            <person name="Karasova D."/>
            <person name="Kubasova T."/>
            <person name="Cizek A."/>
            <person name="Rychlik I."/>
        </authorList>
    </citation>
    <scope>NUCLEOTIDE SEQUENCE [LARGE SCALE GENOMIC DNA]</scope>
    <source>
        <strain evidence="6">An178</strain>
    </source>
</reference>
<evidence type="ECO:0000313" key="5">
    <source>
        <dbReference type="EMBL" id="OUP58678.1"/>
    </source>
</evidence>
<gene>
    <name evidence="5" type="ORF">B5F14_07915</name>
</gene>
<evidence type="ECO:0000256" key="4">
    <source>
        <dbReference type="RuleBase" id="RU003690"/>
    </source>
</evidence>
<protein>
    <submittedName>
        <fullName evidence="5">Beta-glucosidase</fullName>
    </submittedName>
</protein>
<comment type="similarity">
    <text evidence="1 4">Belongs to the glycosyl hydrolase 1 family.</text>
</comment>
<comment type="caution">
    <text evidence="5">The sequence shown here is derived from an EMBL/GenBank/DDBJ whole genome shotgun (WGS) entry which is preliminary data.</text>
</comment>
<organism evidence="5 6">
    <name type="scientific">Faecalitalea cylindroides</name>
    <dbReference type="NCBI Taxonomy" id="39483"/>
    <lineage>
        <taxon>Bacteria</taxon>
        <taxon>Bacillati</taxon>
        <taxon>Bacillota</taxon>
        <taxon>Erysipelotrichia</taxon>
        <taxon>Erysipelotrichales</taxon>
        <taxon>Erysipelotrichaceae</taxon>
        <taxon>Faecalitalea</taxon>
    </lineage>
</organism>
<dbReference type="GO" id="GO:0005829">
    <property type="term" value="C:cytosol"/>
    <property type="evidence" value="ECO:0007669"/>
    <property type="project" value="TreeGrafter"/>
</dbReference>
<dbReference type="SUPFAM" id="SSF51445">
    <property type="entry name" value="(Trans)glycosidases"/>
    <property type="match status" value="1"/>
</dbReference>
<evidence type="ECO:0000256" key="2">
    <source>
        <dbReference type="ARBA" id="ARBA00022801"/>
    </source>
</evidence>
<dbReference type="GO" id="GO:0016052">
    <property type="term" value="P:carbohydrate catabolic process"/>
    <property type="evidence" value="ECO:0007669"/>
    <property type="project" value="TreeGrafter"/>
</dbReference>
<dbReference type="FunFam" id="3.20.20.80:FF:000004">
    <property type="entry name" value="Beta-glucosidase 6-phospho-beta-glucosidase"/>
    <property type="match status" value="1"/>
</dbReference>